<reference evidence="5" key="1">
    <citation type="submission" date="2011-05" db="EMBL/GenBank/DDBJ databases">
        <title>Complete sequence of chromosome of Methanothermococcus okinawensis IH1.</title>
        <authorList>
            <consortium name="US DOE Joint Genome Institute"/>
            <person name="Lucas S."/>
            <person name="Han J."/>
            <person name="Lapidus A."/>
            <person name="Cheng J.-F."/>
            <person name="Goodwin L."/>
            <person name="Pitluck S."/>
            <person name="Peters L."/>
            <person name="Mikhailova N."/>
            <person name="Held B."/>
            <person name="Han C."/>
            <person name="Tapia R."/>
            <person name="Land M."/>
            <person name="Hauser L."/>
            <person name="Kyrpides N."/>
            <person name="Ivanova N."/>
            <person name="Pagani I."/>
            <person name="Sieprawska-Lupa M."/>
            <person name="Takai K."/>
            <person name="Miyazaki J."/>
            <person name="Whitman W."/>
            <person name="Woyke T."/>
        </authorList>
    </citation>
    <scope>NUCLEOTIDE SEQUENCE [LARGE SCALE GENOMIC DNA]</scope>
    <source>
        <strain evidence="5">IH1</strain>
    </source>
</reference>
<dbReference type="Gene3D" id="3.50.50.60">
    <property type="entry name" value="FAD/NAD(P)-binding domain"/>
    <property type="match status" value="2"/>
</dbReference>
<keyword evidence="6" id="KW-1185">Reference proteome</keyword>
<keyword evidence="3" id="KW-0812">Transmembrane</keyword>
<accession>F8AK67</accession>
<dbReference type="PRINTS" id="PR00469">
    <property type="entry name" value="PNDRDTASEII"/>
</dbReference>
<keyword evidence="3" id="KW-0472">Membrane</keyword>
<protein>
    <submittedName>
        <fullName evidence="5">Thioredoxin reductase</fullName>
        <ecNumber evidence="5">1.8.1.9</ecNumber>
    </submittedName>
</protein>
<evidence type="ECO:0000313" key="6">
    <source>
        <dbReference type="Proteomes" id="UP000009296"/>
    </source>
</evidence>
<keyword evidence="1" id="KW-0285">Flavoprotein</keyword>
<evidence type="ECO:0000256" key="2">
    <source>
        <dbReference type="ARBA" id="ARBA00023002"/>
    </source>
</evidence>
<dbReference type="eggNOG" id="arCOG01296">
    <property type="taxonomic scope" value="Archaea"/>
</dbReference>
<proteinExistence type="predicted"/>
<dbReference type="PRINTS" id="PR00368">
    <property type="entry name" value="FADPNR"/>
</dbReference>
<dbReference type="EMBL" id="CP002792">
    <property type="protein sequence ID" value="AEH07436.1"/>
    <property type="molecule type" value="Genomic_DNA"/>
</dbReference>
<dbReference type="SUPFAM" id="SSF51905">
    <property type="entry name" value="FAD/NAD(P)-binding domain"/>
    <property type="match status" value="1"/>
</dbReference>
<dbReference type="KEGG" id="mok:Metok_1473"/>
<dbReference type="Proteomes" id="UP000009296">
    <property type="component" value="Chromosome"/>
</dbReference>
<keyword evidence="3" id="KW-1133">Transmembrane helix</keyword>
<keyword evidence="2 5" id="KW-0560">Oxidoreductase</keyword>
<dbReference type="InterPro" id="IPR050097">
    <property type="entry name" value="Ferredoxin-NADP_redctase_2"/>
</dbReference>
<dbReference type="AlphaFoldDB" id="F8AK67"/>
<dbReference type="GO" id="GO:0004791">
    <property type="term" value="F:thioredoxin-disulfide reductase (NADPH) activity"/>
    <property type="evidence" value="ECO:0007669"/>
    <property type="project" value="UniProtKB-EC"/>
</dbReference>
<dbReference type="PANTHER" id="PTHR48105">
    <property type="entry name" value="THIOREDOXIN REDUCTASE 1-RELATED-RELATED"/>
    <property type="match status" value="1"/>
</dbReference>
<feature type="transmembrane region" description="Helical" evidence="3">
    <location>
        <begin position="12"/>
        <end position="32"/>
    </location>
</feature>
<evidence type="ECO:0000313" key="5">
    <source>
        <dbReference type="EMBL" id="AEH07436.1"/>
    </source>
</evidence>
<dbReference type="HOGENOM" id="CLU_031864_5_3_2"/>
<feature type="domain" description="FAD/NAD(P)-binding" evidence="4">
    <location>
        <begin position="13"/>
        <end position="296"/>
    </location>
</feature>
<evidence type="ECO:0000256" key="1">
    <source>
        <dbReference type="ARBA" id="ARBA00022630"/>
    </source>
</evidence>
<dbReference type="InterPro" id="IPR023753">
    <property type="entry name" value="FAD/NAD-binding_dom"/>
</dbReference>
<gene>
    <name evidence="5" type="ordered locus">Metok_1473</name>
</gene>
<evidence type="ECO:0000256" key="3">
    <source>
        <dbReference type="SAM" id="Phobius"/>
    </source>
</evidence>
<dbReference type="Pfam" id="PF07992">
    <property type="entry name" value="Pyr_redox_2"/>
    <property type="match status" value="1"/>
</dbReference>
<name>F8AK67_METOI</name>
<dbReference type="EC" id="1.8.1.9" evidence="5"/>
<sequence>MGDNMDNTYGKVYDLIIIGGGPAGLTAGIYAMRAKLNTICIEKENEGGKIAEAGIVENYPGFDSISGFELSQKFVEHAKKFNLNIVHDTIKKIDISKPFKIIGENNTYITKSIIIATGTKDKKLGLNEDKFIGRGVSYCTTCDAFFYLNKEVIVIGRGTPAVMSALNLKDIAKKVTIITDKPELRAAENIMLERLNDAENVKIITNAKPLKILGDDKAEGVLVSLNGEEKEIKADGIFISMGHIPNSEFLESSGIALNKKGFIIVDKSCRTNIDGIFACGDITGGVLQVSKSVGEGAVALASASQYLNNYKNDK</sequence>
<dbReference type="STRING" id="647113.Metok_1473"/>
<evidence type="ECO:0000259" key="4">
    <source>
        <dbReference type="Pfam" id="PF07992"/>
    </source>
</evidence>
<dbReference type="InterPro" id="IPR036188">
    <property type="entry name" value="FAD/NAD-bd_sf"/>
</dbReference>
<organism evidence="5 6">
    <name type="scientific">Methanothermococcus okinawensis (strain DSM 14208 / JCM 11175 / IH1)</name>
    <dbReference type="NCBI Taxonomy" id="647113"/>
    <lineage>
        <taxon>Archaea</taxon>
        <taxon>Methanobacteriati</taxon>
        <taxon>Methanobacteriota</taxon>
        <taxon>Methanomada group</taxon>
        <taxon>Methanococci</taxon>
        <taxon>Methanococcales</taxon>
        <taxon>Methanococcaceae</taxon>
        <taxon>Methanothermococcus</taxon>
    </lineage>
</organism>